<dbReference type="eggNOG" id="COG2259">
    <property type="taxonomic scope" value="Bacteria"/>
</dbReference>
<dbReference type="InterPro" id="IPR009908">
    <property type="entry name" value="Methylamine_util_MauE"/>
</dbReference>
<keyword evidence="2 5" id="KW-0812">Transmembrane</keyword>
<dbReference type="AlphaFoldDB" id="A0A0A1DHD0"/>
<dbReference type="GO" id="GO:0030416">
    <property type="term" value="P:methylamine metabolic process"/>
    <property type="evidence" value="ECO:0007669"/>
    <property type="project" value="InterPro"/>
</dbReference>
<feature type="domain" description="Methylamine utilisation protein MauE" evidence="6">
    <location>
        <begin position="6"/>
        <end position="138"/>
    </location>
</feature>
<keyword evidence="4 5" id="KW-0472">Membrane</keyword>
<dbReference type="STRING" id="2045.KR76_08365"/>
<evidence type="ECO:0000256" key="5">
    <source>
        <dbReference type="SAM" id="Phobius"/>
    </source>
</evidence>
<evidence type="ECO:0000313" key="7">
    <source>
        <dbReference type="EMBL" id="AIY16781.1"/>
    </source>
</evidence>
<feature type="transmembrane region" description="Helical" evidence="5">
    <location>
        <begin position="47"/>
        <end position="69"/>
    </location>
</feature>
<evidence type="ECO:0000313" key="9">
    <source>
        <dbReference type="Proteomes" id="UP000030300"/>
    </source>
</evidence>
<evidence type="ECO:0000256" key="2">
    <source>
        <dbReference type="ARBA" id="ARBA00022692"/>
    </source>
</evidence>
<reference evidence="7 9" key="1">
    <citation type="journal article" date="2015" name="Genome Announc.">
        <title>Complete Genome Sequence of Steroid-Transforming Nocardioides simplex VKM Ac-2033D.</title>
        <authorList>
            <person name="Shtratnikova V.Y."/>
            <person name="Schelkunov M.I."/>
            <person name="Pekov Y.A."/>
            <person name="Fokina V.V."/>
            <person name="Logacheva M.D."/>
            <person name="Sokolov S.L."/>
            <person name="Bragin E.Y."/>
            <person name="Ashapkin V.V."/>
            <person name="Donova M.V."/>
        </authorList>
    </citation>
    <scope>NUCLEOTIDE SEQUENCE [LARGE SCALE GENOMIC DNA]</scope>
    <source>
        <strain evidence="7 9">VKM Ac-2033D</strain>
    </source>
</reference>
<accession>A0A0A1DHD0</accession>
<dbReference type="HOGENOM" id="CLU_101331_0_0_11"/>
<name>A0A0A1DHD0_NOCSI</name>
<gene>
    <name evidence="8" type="ORF">F9L07_19455</name>
    <name evidence="7" type="ORF">KR76_08365</name>
</gene>
<dbReference type="Proteomes" id="UP000449906">
    <property type="component" value="Unassembled WGS sequence"/>
</dbReference>
<feature type="transmembrane region" description="Helical" evidence="5">
    <location>
        <begin position="75"/>
        <end position="96"/>
    </location>
</feature>
<dbReference type="UniPathway" id="UPA00895"/>
<dbReference type="Proteomes" id="UP000030300">
    <property type="component" value="Chromosome"/>
</dbReference>
<dbReference type="OrthoDB" id="5422529at2"/>
<sequence length="163" mass="16679">MSGALAWVGLVARVVTGGVWIVAGALKITEPDASIAAVRAYQLLPSSVAETVGIALPAIELVVGLALVLGVLTRGAALISALLFVAFIIGISSVWARGIEIDCGCFGGGGSKSGAASAYPWEIARDAALLAASLFVAWVRRTRLSLDSLLFDRRSESAPEGAV</sequence>
<feature type="transmembrane region" description="Helical" evidence="5">
    <location>
        <begin position="6"/>
        <end position="26"/>
    </location>
</feature>
<comment type="subcellular location">
    <subcellularLocation>
        <location evidence="1">Membrane</location>
        <topology evidence="1">Multi-pass membrane protein</topology>
    </subcellularLocation>
</comment>
<evidence type="ECO:0000259" key="6">
    <source>
        <dbReference type="Pfam" id="PF07291"/>
    </source>
</evidence>
<dbReference type="RefSeq" id="WP_038677706.1">
    <property type="nucleotide sequence ID" value="NZ_BJMC01000007.1"/>
</dbReference>
<reference evidence="8 10" key="2">
    <citation type="submission" date="2019-09" db="EMBL/GenBank/DDBJ databases">
        <title>Pimelobacter sp. isolated from Paulinella.</title>
        <authorList>
            <person name="Jeong S.E."/>
        </authorList>
    </citation>
    <scope>NUCLEOTIDE SEQUENCE [LARGE SCALE GENOMIC DNA]</scope>
    <source>
        <strain evidence="8 10">Pch-N</strain>
    </source>
</reference>
<keyword evidence="9" id="KW-1185">Reference proteome</keyword>
<dbReference type="Pfam" id="PF07291">
    <property type="entry name" value="MauE"/>
    <property type="match status" value="1"/>
</dbReference>
<proteinExistence type="predicted"/>
<keyword evidence="3 5" id="KW-1133">Transmembrane helix</keyword>
<organism evidence="7 9">
    <name type="scientific">Nocardioides simplex</name>
    <name type="common">Arthrobacter simplex</name>
    <dbReference type="NCBI Taxonomy" id="2045"/>
    <lineage>
        <taxon>Bacteria</taxon>
        <taxon>Bacillati</taxon>
        <taxon>Actinomycetota</taxon>
        <taxon>Actinomycetes</taxon>
        <taxon>Propionibacteriales</taxon>
        <taxon>Nocardioidaceae</taxon>
        <taxon>Pimelobacter</taxon>
    </lineage>
</organism>
<evidence type="ECO:0000256" key="4">
    <source>
        <dbReference type="ARBA" id="ARBA00023136"/>
    </source>
</evidence>
<dbReference type="KEGG" id="psim:KR76_08365"/>
<evidence type="ECO:0000313" key="10">
    <source>
        <dbReference type="Proteomes" id="UP000449906"/>
    </source>
</evidence>
<dbReference type="EMBL" id="WBVM01000002">
    <property type="protein sequence ID" value="KAB2809222.1"/>
    <property type="molecule type" value="Genomic_DNA"/>
</dbReference>
<protein>
    <submittedName>
        <fullName evidence="7">Conserved membrane protein</fullName>
    </submittedName>
    <submittedName>
        <fullName evidence="8">DoxX family membrane protein</fullName>
    </submittedName>
</protein>
<evidence type="ECO:0000256" key="1">
    <source>
        <dbReference type="ARBA" id="ARBA00004141"/>
    </source>
</evidence>
<evidence type="ECO:0000256" key="3">
    <source>
        <dbReference type="ARBA" id="ARBA00022989"/>
    </source>
</evidence>
<dbReference type="EMBL" id="CP009896">
    <property type="protein sequence ID" value="AIY16781.1"/>
    <property type="molecule type" value="Genomic_DNA"/>
</dbReference>
<dbReference type="GO" id="GO:0016020">
    <property type="term" value="C:membrane"/>
    <property type="evidence" value="ECO:0007669"/>
    <property type="project" value="UniProtKB-SubCell"/>
</dbReference>
<evidence type="ECO:0000313" key="8">
    <source>
        <dbReference type="EMBL" id="KAB2809222.1"/>
    </source>
</evidence>
<dbReference type="GeneID" id="96608930"/>